<name>A0A2P5DV98_PARAD</name>
<dbReference type="SUPFAM" id="SSF55874">
    <property type="entry name" value="ATPase domain of HSP90 chaperone/DNA topoisomerase II/histidine kinase"/>
    <property type="match status" value="1"/>
</dbReference>
<keyword evidence="2" id="KW-0418">Kinase</keyword>
<keyword evidence="2" id="KW-0808">Transferase</keyword>
<dbReference type="EMBL" id="JXTB01000014">
    <property type="protein sequence ID" value="PON77212.1"/>
    <property type="molecule type" value="Genomic_DNA"/>
</dbReference>
<protein>
    <submittedName>
        <fullName evidence="2">Histidine kinase-like ATPase, C-terminal domain containing protein</fullName>
    </submittedName>
</protein>
<gene>
    <name evidence="2" type="ORF">PanWU01x14_028310</name>
</gene>
<evidence type="ECO:0000313" key="2">
    <source>
        <dbReference type="EMBL" id="PON77212.1"/>
    </source>
</evidence>
<keyword evidence="3" id="KW-1185">Reference proteome</keyword>
<feature type="domain" description="Sacsin/Nov" evidence="1">
    <location>
        <begin position="39"/>
        <end position="155"/>
    </location>
</feature>
<dbReference type="GO" id="GO:0016301">
    <property type="term" value="F:kinase activity"/>
    <property type="evidence" value="ECO:0007669"/>
    <property type="project" value="UniProtKB-KW"/>
</dbReference>
<dbReference type="NCBIfam" id="NF047352">
    <property type="entry name" value="P_loop_sacsin"/>
    <property type="match status" value="1"/>
</dbReference>
<evidence type="ECO:0000313" key="3">
    <source>
        <dbReference type="Proteomes" id="UP000237105"/>
    </source>
</evidence>
<dbReference type="InterPro" id="IPR058210">
    <property type="entry name" value="SACS/Nov_dom"/>
</dbReference>
<dbReference type="Gene3D" id="3.30.565.10">
    <property type="entry name" value="Histidine kinase-like ATPase, C-terminal domain"/>
    <property type="match status" value="1"/>
</dbReference>
<dbReference type="Pfam" id="PF25794">
    <property type="entry name" value="SACS"/>
    <property type="match status" value="1"/>
</dbReference>
<dbReference type="InterPro" id="IPR036890">
    <property type="entry name" value="HATPase_C_sf"/>
</dbReference>
<accession>A0A2P5DV98</accession>
<reference evidence="3" key="1">
    <citation type="submission" date="2016-06" db="EMBL/GenBank/DDBJ databases">
        <title>Parallel loss of symbiosis genes in relatives of nitrogen-fixing non-legume Parasponia.</title>
        <authorList>
            <person name="Van Velzen R."/>
            <person name="Holmer R."/>
            <person name="Bu F."/>
            <person name="Rutten L."/>
            <person name="Van Zeijl A."/>
            <person name="Liu W."/>
            <person name="Santuari L."/>
            <person name="Cao Q."/>
            <person name="Sharma T."/>
            <person name="Shen D."/>
            <person name="Roswanjaya Y."/>
            <person name="Wardhani T."/>
            <person name="Kalhor M.S."/>
            <person name="Jansen J."/>
            <person name="Van den Hoogen J."/>
            <person name="Gungor B."/>
            <person name="Hartog M."/>
            <person name="Hontelez J."/>
            <person name="Verver J."/>
            <person name="Yang W.-C."/>
            <person name="Schijlen E."/>
            <person name="Repin R."/>
            <person name="Schilthuizen M."/>
            <person name="Schranz E."/>
            <person name="Heidstra R."/>
            <person name="Miyata K."/>
            <person name="Fedorova E."/>
            <person name="Kohlen W."/>
            <person name="Bisseling T."/>
            <person name="Smit S."/>
            <person name="Geurts R."/>
        </authorList>
    </citation>
    <scope>NUCLEOTIDE SEQUENCE [LARGE SCALE GENOMIC DNA]</scope>
    <source>
        <strain evidence="3">cv. WU1-14</strain>
    </source>
</reference>
<proteinExistence type="predicted"/>
<organism evidence="2 3">
    <name type="scientific">Parasponia andersonii</name>
    <name type="common">Sponia andersonii</name>
    <dbReference type="NCBI Taxonomy" id="3476"/>
    <lineage>
        <taxon>Eukaryota</taxon>
        <taxon>Viridiplantae</taxon>
        <taxon>Streptophyta</taxon>
        <taxon>Embryophyta</taxon>
        <taxon>Tracheophyta</taxon>
        <taxon>Spermatophyta</taxon>
        <taxon>Magnoliopsida</taxon>
        <taxon>eudicotyledons</taxon>
        <taxon>Gunneridae</taxon>
        <taxon>Pentapetalae</taxon>
        <taxon>rosids</taxon>
        <taxon>fabids</taxon>
        <taxon>Rosales</taxon>
        <taxon>Cannabaceae</taxon>
        <taxon>Parasponia</taxon>
    </lineage>
</organism>
<dbReference type="PANTHER" id="PTHR32387">
    <property type="entry name" value="WU:FJ29H11"/>
    <property type="match status" value="1"/>
</dbReference>
<dbReference type="Proteomes" id="UP000237105">
    <property type="component" value="Unassembled WGS sequence"/>
</dbReference>
<dbReference type="STRING" id="3476.A0A2P5DV98"/>
<evidence type="ECO:0000259" key="1">
    <source>
        <dbReference type="Pfam" id="PF25794"/>
    </source>
</evidence>
<sequence length="1721" mass="196125">MAMAMAMAMAMETQKAKEHIEEIRRTKFSIGGELNPLTEDLHQAVKNLSAELYAKDVHFFMELIQNAEDNEYLDGVDPSLEFIITSKDITATGAPATLLICNNERGFSRKNIDSICSVGRSTKKGNRKRGYIGEKGIGFKSVFLVTARPYIFSNGYQIRLNEEPCEHCNLGYIVPEWVDANPTLSEIKQIYGSASALPTTILILPLKHDKVKPVKQQLSSIHPQILLFLAKIKKLTVREDNEDPRLSTVNAVAILKETDARQRKDNKSESLTLHLSAEENGSGKECVYYMWKQKFSIRPEYKVERRSEVEEWVITLAFPFGEQLQRGTNSPGVYAFLPTEMVTNFPFIIQADFLLASSRETILLDNKWNQGILECVPSAFINAFKSLVITINDAPAANLPVMFRFLPVNASNYRELNVVREAIKAKLLEEDIVPSEMVVKQKSFHKPREVARLMPAFWSILDKAREQGVSLLSLSSHGKSILSSSFDREEYDHILNFLEVQRVESEWYAKCIQGSNLVDGVSDDVYLELLLFIADNWSSKFRATNIEHIPLIKYEDHKGNPSMFSISESVTWNGESLVYFSRLPNQASWLIGWNREFGSVSNRFFVPKVTQDAIRSCSMQGTLLEWLQEHVKVGIVDVDGYAAILCKALFKERKLVISFVHFLYHSMLNGHILEHQVKNLCSIMPLVDCYGHVKTQRSAVLVPADGSNWSELLVSDRWREEGYVELSRDYLSPGHHAGKLITPEKALISFLKKHAQACDVPCISPPNARIPVVSGTLTKENAFLLLDWIHYLNRERIRIPYNFLASIKEGSWLRTTLNGCYASSLPTQSFLLSSSSHSWGSLLQNESVLVDIPLIDRNYYGDKINDYKEELKTVGVMSEYEEACKFIGEHLMSLADSCTLTSSNVLSILKFIRFLRLKYLSLEEFISSIKDGNWLSTSCGYRSPVESVLFDDEWGTALKISDIPFIDEEFYGDDIRTFKTELQLLGVEVAGVSHQLVVDYLKPSSCLSSLTSDALLLILQCMCLLNSSEKIVRALMGSKCLKTRVGYRSPGECILYDPEWGCLLQVFSGLPVMDPNFYEKNIFTYKKELKQMGVGVDFEGATKVFARCFRESASNRSISKHNVLSFLSCYRRLKGTPHKFPKELKECIGEVKWLRTRYCDYYRSPKECILFGSDWESIFPIARLPFIDDSDNCYGKDIYEYMKELKSMGVIVDFKNGVKLIANGLHFHDVTCITPPNVLSLLECIRILLQEKGYTFPEDFSKKLSKKWLRTHAGYRPPNKCLLFDSKWGEYVKRTDGPFIDEEFYGSKLASYRVELQAIGVIVEVEKGCPLIASQLDIHTELSTIVRIYDYLSRFKWEPESEEEKKILIPNGSHKGEWVSPEDCVLSDKTELFSSQLIVLEKYYDHSLYFFSSAFQVKSSPCTEDYCKLWKVWESSGHALSHDECCKFWWYVIRHSSSKTDKPFLDELVKVPVNSGSDGIVLLNKRDVFVADDLQLKELFDQQYPSHPIFVWYPQPSLPSLPRIKLLEIFQKIGVRTISESVRKEELSIAKSVQNEHEILRDVLIGKGLVKLILGFLADPALKMDSKERHKAVEGLLNLTVVETVEPIDVSYKLSLSSETLNVTASRMVRWDRESSKIFTQKMDRSKGPGNLIERATYFSEVISKGLLWENGDHIDSLSELIKLAYLLEFNEEAVAFLMKSKNLQIFLEDEKFLSSAFPSV</sequence>
<dbReference type="PANTHER" id="PTHR32387:SF3">
    <property type="entry name" value="ATP_DNA BINDING PROTEIN"/>
    <property type="match status" value="1"/>
</dbReference>
<dbReference type="InterPro" id="IPR052957">
    <property type="entry name" value="Auxin_embryo_med"/>
</dbReference>
<dbReference type="OrthoDB" id="1262810at2759"/>
<comment type="caution">
    <text evidence="2">The sequence shown here is derived from an EMBL/GenBank/DDBJ whole genome shotgun (WGS) entry which is preliminary data.</text>
</comment>